<proteinExistence type="inferred from homology"/>
<dbReference type="InterPro" id="IPR031127">
    <property type="entry name" value="E3_UB_ligase_RBR"/>
</dbReference>
<dbReference type="CDD" id="cd22584">
    <property type="entry name" value="Rcat_RBR_unk"/>
    <property type="match status" value="1"/>
</dbReference>
<comment type="caution">
    <text evidence="16">The sequence shown here is derived from an EMBL/GenBank/DDBJ whole genome shotgun (WGS) entry which is preliminary data.</text>
</comment>
<dbReference type="InterPro" id="IPR044066">
    <property type="entry name" value="TRIAD_supradom"/>
</dbReference>
<dbReference type="FunFam" id="1.20.120.1750:FF:000019">
    <property type="entry name" value="RBR-type E3 ubiquitin transferase"/>
    <property type="match status" value="1"/>
</dbReference>
<dbReference type="GO" id="GO:0061630">
    <property type="term" value="F:ubiquitin protein ligase activity"/>
    <property type="evidence" value="ECO:0007669"/>
    <property type="project" value="UniProtKB-EC"/>
</dbReference>
<dbReference type="CDD" id="cd22582">
    <property type="entry name" value="BRcat_RBR_unk"/>
    <property type="match status" value="1"/>
</dbReference>
<dbReference type="OrthoDB" id="9977870at2759"/>
<comment type="catalytic activity">
    <reaction evidence="1">
        <text>[E2 ubiquitin-conjugating enzyme]-S-ubiquitinyl-L-cysteine + [acceptor protein]-L-lysine = [E2 ubiquitin-conjugating enzyme]-L-cysteine + [acceptor protein]-N(6)-ubiquitinyl-L-lysine.</text>
        <dbReference type="EC" id="2.3.2.31"/>
    </reaction>
</comment>
<dbReference type="SMART" id="SM00647">
    <property type="entry name" value="IBR"/>
    <property type="match status" value="2"/>
</dbReference>
<dbReference type="Proteomes" id="UP000734854">
    <property type="component" value="Unassembled WGS sequence"/>
</dbReference>
<gene>
    <name evidence="16" type="ORF">ZIOFF_026415</name>
</gene>
<comment type="function">
    <text evidence="3">Might act as an E3 ubiquitin-protein ligase, or as part of E3 complex, which accepts ubiquitin from specific E2 ubiquitin-conjugating enzymes and then transfers it to substrates.</text>
</comment>
<feature type="domain" description="RING-type" evidence="15">
    <location>
        <begin position="310"/>
        <end position="534"/>
    </location>
</feature>
<dbReference type="InterPro" id="IPR002156">
    <property type="entry name" value="RNaseH_domain"/>
</dbReference>
<keyword evidence="9 12" id="KW-0863">Zinc-finger</keyword>
<evidence type="ECO:0000256" key="6">
    <source>
        <dbReference type="ARBA" id="ARBA00022679"/>
    </source>
</evidence>
<evidence type="ECO:0000259" key="14">
    <source>
        <dbReference type="PROSITE" id="PS50089"/>
    </source>
</evidence>
<evidence type="ECO:0000256" key="1">
    <source>
        <dbReference type="ARBA" id="ARBA00001798"/>
    </source>
</evidence>
<dbReference type="FunFam" id="3.30.420.10:FF:000076">
    <property type="entry name" value="RBR-type E3 ubiquitin transferase"/>
    <property type="match status" value="1"/>
</dbReference>
<dbReference type="PROSITE" id="PS51873">
    <property type="entry name" value="TRIAD"/>
    <property type="match status" value="1"/>
</dbReference>
<dbReference type="InterPro" id="IPR002867">
    <property type="entry name" value="IBR_dom"/>
</dbReference>
<organism evidence="16 17">
    <name type="scientific">Zingiber officinale</name>
    <name type="common">Ginger</name>
    <name type="synonym">Amomum zingiber</name>
    <dbReference type="NCBI Taxonomy" id="94328"/>
    <lineage>
        <taxon>Eukaryota</taxon>
        <taxon>Viridiplantae</taxon>
        <taxon>Streptophyta</taxon>
        <taxon>Embryophyta</taxon>
        <taxon>Tracheophyta</taxon>
        <taxon>Spermatophyta</taxon>
        <taxon>Magnoliopsida</taxon>
        <taxon>Liliopsida</taxon>
        <taxon>Zingiberales</taxon>
        <taxon>Zingiberaceae</taxon>
        <taxon>Zingiber</taxon>
    </lineage>
</organism>
<reference evidence="16 17" key="1">
    <citation type="submission" date="2020-08" db="EMBL/GenBank/DDBJ databases">
        <title>Plant Genome Project.</title>
        <authorList>
            <person name="Zhang R.-G."/>
        </authorList>
    </citation>
    <scope>NUCLEOTIDE SEQUENCE [LARGE SCALE GENOMIC DNA]</scope>
    <source>
        <tissue evidence="16">Rhizome</tissue>
    </source>
</reference>
<evidence type="ECO:0000256" key="2">
    <source>
        <dbReference type="ARBA" id="ARBA00001947"/>
    </source>
</evidence>
<evidence type="ECO:0000256" key="5">
    <source>
        <dbReference type="ARBA" id="ARBA00012251"/>
    </source>
</evidence>
<keyword evidence="7" id="KW-0479">Metal-binding</keyword>
<dbReference type="PROSITE" id="PS50089">
    <property type="entry name" value="ZF_RING_2"/>
    <property type="match status" value="1"/>
</dbReference>
<evidence type="ECO:0000256" key="10">
    <source>
        <dbReference type="ARBA" id="ARBA00022786"/>
    </source>
</evidence>
<dbReference type="Pfam" id="PF00097">
    <property type="entry name" value="zf-C3HC4"/>
    <property type="match status" value="1"/>
</dbReference>
<sequence length="574" mass="65360">MSEPDDLDLVLSQQRCELMAATYAESDLDLAFRLQMEEAMAASLAGPPSNGLSSSTAATAAASSSSVPPIVADSDRGGFSDAIMFQYLEVERLQDEVRDFERSRAVARRMTDDIRRRAHDERVARDIDEMPEDEWEQFGDHFERPIENVQAVEEPTFRLYFKGMVSEHLSNGRLVHLAAIAAAVCDPSGNLLLKIQKPVPIKDVGTCREVVETAALIEGLNAVISLGIKNISVFCDYKVLYNHVRGIWAPKRRKVAQVVNQAKQLRINFKKFTISFLPRWSVKFVFTFARDAINSQLSKDVVDAVDPKFSRETCIICLEVTNSSEMLIVDNCLHRFCFSCMKQHVEAKLHHGILPGCPHDGCKVILDLESGRKYLPPKLLELLSQRLKEASIPDEQKVYCPYPRCSALMSASDVKFPRLEELSKSSDKSVVDYLRKCIKCNGSFCINCKVPWHEKLTCYQFKMLSPTILPEEARLQALAKQKLWRQCVKCNHMIELSEGCFHMTCRCGYEFCYTCGVEWVDKKQACNCPLFEYETEDESEIYEEDEDYSDEDSYYDSNYDDYGEATVDFFMHLT</sequence>
<evidence type="ECO:0000256" key="11">
    <source>
        <dbReference type="ARBA" id="ARBA00022833"/>
    </source>
</evidence>
<dbReference type="GO" id="GO:0003676">
    <property type="term" value="F:nucleic acid binding"/>
    <property type="evidence" value="ECO:0007669"/>
    <property type="project" value="InterPro"/>
</dbReference>
<evidence type="ECO:0000313" key="16">
    <source>
        <dbReference type="EMBL" id="KAG6515969.1"/>
    </source>
</evidence>
<accession>A0A8J5H4T7</accession>
<dbReference type="FunFam" id="3.30.40.10:FF:000230">
    <property type="entry name" value="RBR-type E3 ubiquitin transferase"/>
    <property type="match status" value="1"/>
</dbReference>
<dbReference type="InterPro" id="IPR001841">
    <property type="entry name" value="Znf_RING"/>
</dbReference>
<evidence type="ECO:0000259" key="15">
    <source>
        <dbReference type="PROSITE" id="PS51873"/>
    </source>
</evidence>
<evidence type="ECO:0000256" key="3">
    <source>
        <dbReference type="ARBA" id="ARBA00003976"/>
    </source>
</evidence>
<feature type="domain" description="RING-type" evidence="14">
    <location>
        <begin position="314"/>
        <end position="360"/>
    </location>
</feature>
<dbReference type="SMART" id="SM00184">
    <property type="entry name" value="RING"/>
    <property type="match status" value="1"/>
</dbReference>
<dbReference type="PROSITE" id="PS00518">
    <property type="entry name" value="ZF_RING_1"/>
    <property type="match status" value="1"/>
</dbReference>
<keyword evidence="6" id="KW-0808">Transferase</keyword>
<dbReference type="PANTHER" id="PTHR11685">
    <property type="entry name" value="RBR FAMILY RING FINGER AND IBR DOMAIN-CONTAINING"/>
    <property type="match status" value="1"/>
</dbReference>
<name>A0A8J5H4T7_ZINOF</name>
<evidence type="ECO:0000256" key="4">
    <source>
        <dbReference type="ARBA" id="ARBA00005884"/>
    </source>
</evidence>
<dbReference type="Pfam" id="PF13456">
    <property type="entry name" value="RVT_3"/>
    <property type="match status" value="1"/>
</dbReference>
<dbReference type="InterPro" id="IPR017907">
    <property type="entry name" value="Znf_RING_CS"/>
</dbReference>
<comment type="similarity">
    <text evidence="4">Belongs to the RBR family. Ariadne subfamily.</text>
</comment>
<dbReference type="AlphaFoldDB" id="A0A8J5H4T7"/>
<dbReference type="GO" id="GO:0008270">
    <property type="term" value="F:zinc ion binding"/>
    <property type="evidence" value="ECO:0007669"/>
    <property type="project" value="UniProtKB-KW"/>
</dbReference>
<dbReference type="Pfam" id="PF01485">
    <property type="entry name" value="IBR"/>
    <property type="match status" value="2"/>
</dbReference>
<feature type="compositionally biased region" description="Low complexity" evidence="13">
    <location>
        <begin position="53"/>
        <end position="66"/>
    </location>
</feature>
<evidence type="ECO:0000256" key="7">
    <source>
        <dbReference type="ARBA" id="ARBA00022723"/>
    </source>
</evidence>
<evidence type="ECO:0000313" key="17">
    <source>
        <dbReference type="Proteomes" id="UP000734854"/>
    </source>
</evidence>
<keyword evidence="11" id="KW-0862">Zinc</keyword>
<dbReference type="EC" id="2.3.2.31" evidence="5"/>
<evidence type="ECO:0000256" key="9">
    <source>
        <dbReference type="ARBA" id="ARBA00022771"/>
    </source>
</evidence>
<evidence type="ECO:0000256" key="8">
    <source>
        <dbReference type="ARBA" id="ARBA00022737"/>
    </source>
</evidence>
<dbReference type="GO" id="GO:0004523">
    <property type="term" value="F:RNA-DNA hybrid ribonuclease activity"/>
    <property type="evidence" value="ECO:0007669"/>
    <property type="project" value="InterPro"/>
</dbReference>
<comment type="cofactor">
    <cofactor evidence="2">
        <name>Zn(2+)</name>
        <dbReference type="ChEBI" id="CHEBI:29105"/>
    </cofactor>
</comment>
<keyword evidence="8" id="KW-0677">Repeat</keyword>
<dbReference type="InterPro" id="IPR018957">
    <property type="entry name" value="Znf_C3HC4_RING-type"/>
</dbReference>
<protein>
    <recommendedName>
        <fullName evidence="5">RBR-type E3 ubiquitin transferase</fullName>
        <ecNumber evidence="5">2.3.2.31</ecNumber>
    </recommendedName>
</protein>
<dbReference type="EMBL" id="JACMSC010000007">
    <property type="protein sequence ID" value="KAG6515969.1"/>
    <property type="molecule type" value="Genomic_DNA"/>
</dbReference>
<feature type="region of interest" description="Disordered" evidence="13">
    <location>
        <begin position="44"/>
        <end position="70"/>
    </location>
</feature>
<evidence type="ECO:0000256" key="13">
    <source>
        <dbReference type="SAM" id="MobiDB-lite"/>
    </source>
</evidence>
<keyword evidence="17" id="KW-1185">Reference proteome</keyword>
<dbReference type="GO" id="GO:0016567">
    <property type="term" value="P:protein ubiquitination"/>
    <property type="evidence" value="ECO:0007669"/>
    <property type="project" value="InterPro"/>
</dbReference>
<evidence type="ECO:0000256" key="12">
    <source>
        <dbReference type="PROSITE-ProRule" id="PRU00175"/>
    </source>
</evidence>
<keyword evidence="10" id="KW-0833">Ubl conjugation pathway</keyword>